<evidence type="ECO:0000256" key="3">
    <source>
        <dbReference type="ARBA" id="ARBA00022475"/>
    </source>
</evidence>
<keyword evidence="8" id="KW-0675">Receptor</keyword>
<keyword evidence="7" id="KW-1015">Disulfide bond</keyword>
<keyword evidence="13" id="KW-1185">Reference proteome</keyword>
<feature type="region of interest" description="Disordered" evidence="10">
    <location>
        <begin position="501"/>
        <end position="524"/>
    </location>
</feature>
<comment type="similarity">
    <text evidence="2">Belongs to the CD36 family.</text>
</comment>
<dbReference type="GO" id="GO:0005737">
    <property type="term" value="C:cytoplasm"/>
    <property type="evidence" value="ECO:0007669"/>
    <property type="project" value="TreeGrafter"/>
</dbReference>
<sequence length="524" mass="60392">MKVLRTKKRKAVIALIGFAFVFTLAFRLAFDAILDAIIDMELRQRLPIKNGSTAYKYWILPPVPVAFRIFVFDLVNPDEVLAGTEVPTVIEKGPYIYRMHLKKTDIQFNDNHTVSYRQPEKFIYDEEASVGSENDTFTTLNIPFLTTANTLKYESPFIQTFADAFFRSMNETTFMKRSVYDIWWGYKDPVLELGAEILHKLNISSSILNGKFGFYMDRNNTDDGHFNVFSGDNDDFSNYIMIDRWNGLRHQSAWKNAYANRIMGSGDGSMQPPKLTKDSKITVFDSNLRRTLRLVFNHTTTVHGIDGLHFQVPYEEFASAKDYPDNAGFCTPDVDHCLRSGAINMSDLYYGSPVCVSLPHFLGGDPYYQRQVKGLKPSAEKHQPFYNYHPLTGVALTGSRRYQINMITKPYEYFEAFKNLPEAYIPVLWIDGVADMDKDTIHLFKHELQDMLDAMVYVKHGLTALTCLYVLIVFLVVFYWRRKDRKDLDLERSPLLGKGSVRHTETNGSVPNYEHLQDPYPDRI</sequence>
<evidence type="ECO:0000256" key="2">
    <source>
        <dbReference type="ARBA" id="ARBA00010532"/>
    </source>
</evidence>
<accession>A0AAE0Z4L5</accession>
<dbReference type="EMBL" id="JAWDGP010004772">
    <property type="protein sequence ID" value="KAK3762026.1"/>
    <property type="molecule type" value="Genomic_DNA"/>
</dbReference>
<keyword evidence="4 11" id="KW-0812">Transmembrane</keyword>
<evidence type="ECO:0000256" key="4">
    <source>
        <dbReference type="ARBA" id="ARBA00022692"/>
    </source>
</evidence>
<reference evidence="12" key="1">
    <citation type="journal article" date="2023" name="G3 (Bethesda)">
        <title>A reference genome for the long-term kleptoplast-retaining sea slug Elysia crispata morphotype clarki.</title>
        <authorList>
            <person name="Eastman K.E."/>
            <person name="Pendleton A.L."/>
            <person name="Shaikh M.A."/>
            <person name="Suttiyut T."/>
            <person name="Ogas R."/>
            <person name="Tomko P."/>
            <person name="Gavelis G."/>
            <person name="Widhalm J.R."/>
            <person name="Wisecaver J.H."/>
        </authorList>
    </citation>
    <scope>NUCLEOTIDE SEQUENCE</scope>
    <source>
        <strain evidence="12">ECLA1</strain>
    </source>
</reference>
<evidence type="ECO:0000256" key="6">
    <source>
        <dbReference type="ARBA" id="ARBA00023136"/>
    </source>
</evidence>
<feature type="compositionally biased region" description="Basic and acidic residues" evidence="10">
    <location>
        <begin position="515"/>
        <end position="524"/>
    </location>
</feature>
<dbReference type="GO" id="GO:0005044">
    <property type="term" value="F:scavenger receptor activity"/>
    <property type="evidence" value="ECO:0007669"/>
    <property type="project" value="TreeGrafter"/>
</dbReference>
<dbReference type="AlphaFoldDB" id="A0AAE0Z4L5"/>
<dbReference type="InterPro" id="IPR002159">
    <property type="entry name" value="CD36_fam"/>
</dbReference>
<protein>
    <submittedName>
        <fullName evidence="12">Uncharacterized protein</fullName>
    </submittedName>
</protein>
<keyword evidence="5 11" id="KW-1133">Transmembrane helix</keyword>
<feature type="transmembrane region" description="Helical" evidence="11">
    <location>
        <begin position="461"/>
        <end position="480"/>
    </location>
</feature>
<evidence type="ECO:0000256" key="7">
    <source>
        <dbReference type="ARBA" id="ARBA00023157"/>
    </source>
</evidence>
<dbReference type="Pfam" id="PF01130">
    <property type="entry name" value="CD36"/>
    <property type="match status" value="1"/>
</dbReference>
<proteinExistence type="inferred from homology"/>
<dbReference type="GO" id="GO:0005886">
    <property type="term" value="C:plasma membrane"/>
    <property type="evidence" value="ECO:0007669"/>
    <property type="project" value="UniProtKB-SubCell"/>
</dbReference>
<evidence type="ECO:0000256" key="10">
    <source>
        <dbReference type="SAM" id="MobiDB-lite"/>
    </source>
</evidence>
<keyword evidence="3" id="KW-1003">Cell membrane</keyword>
<evidence type="ECO:0000256" key="11">
    <source>
        <dbReference type="SAM" id="Phobius"/>
    </source>
</evidence>
<dbReference type="PRINTS" id="PR01609">
    <property type="entry name" value="CD36FAMILY"/>
</dbReference>
<comment type="subcellular location">
    <subcellularLocation>
        <location evidence="1">Cell membrane</location>
        <topology evidence="1">Multi-pass membrane protein</topology>
    </subcellularLocation>
</comment>
<name>A0AAE0Z4L5_9GAST</name>
<keyword evidence="6 11" id="KW-0472">Membrane</keyword>
<keyword evidence="9" id="KW-0325">Glycoprotein</keyword>
<dbReference type="PRINTS" id="PR01610">
    <property type="entry name" value="CD36ANTIGEN"/>
</dbReference>
<evidence type="ECO:0000256" key="5">
    <source>
        <dbReference type="ARBA" id="ARBA00022989"/>
    </source>
</evidence>
<dbReference type="PANTHER" id="PTHR11923">
    <property type="entry name" value="SCAVENGER RECEPTOR CLASS B TYPE-1 SR-B1"/>
    <property type="match status" value="1"/>
</dbReference>
<organism evidence="12 13">
    <name type="scientific">Elysia crispata</name>
    <name type="common">lettuce slug</name>
    <dbReference type="NCBI Taxonomy" id="231223"/>
    <lineage>
        <taxon>Eukaryota</taxon>
        <taxon>Metazoa</taxon>
        <taxon>Spiralia</taxon>
        <taxon>Lophotrochozoa</taxon>
        <taxon>Mollusca</taxon>
        <taxon>Gastropoda</taxon>
        <taxon>Heterobranchia</taxon>
        <taxon>Euthyneura</taxon>
        <taxon>Panpulmonata</taxon>
        <taxon>Sacoglossa</taxon>
        <taxon>Placobranchoidea</taxon>
        <taxon>Plakobranchidae</taxon>
        <taxon>Elysia</taxon>
    </lineage>
</organism>
<evidence type="ECO:0000256" key="9">
    <source>
        <dbReference type="ARBA" id="ARBA00023180"/>
    </source>
</evidence>
<gene>
    <name evidence="12" type="ORF">RRG08_013997</name>
</gene>
<dbReference type="Proteomes" id="UP001283361">
    <property type="component" value="Unassembled WGS sequence"/>
</dbReference>
<dbReference type="PANTHER" id="PTHR11923:SF51">
    <property type="entry name" value="LYSOSOME MEMBRANE PROTEIN 2"/>
    <property type="match status" value="1"/>
</dbReference>
<dbReference type="InterPro" id="IPR005428">
    <property type="entry name" value="CD36/SCARB1/SNMP1"/>
</dbReference>
<evidence type="ECO:0000256" key="1">
    <source>
        <dbReference type="ARBA" id="ARBA00004651"/>
    </source>
</evidence>
<evidence type="ECO:0000313" key="12">
    <source>
        <dbReference type="EMBL" id="KAK3762026.1"/>
    </source>
</evidence>
<evidence type="ECO:0000256" key="8">
    <source>
        <dbReference type="ARBA" id="ARBA00023170"/>
    </source>
</evidence>
<comment type="caution">
    <text evidence="12">The sequence shown here is derived from an EMBL/GenBank/DDBJ whole genome shotgun (WGS) entry which is preliminary data.</text>
</comment>
<evidence type="ECO:0000313" key="13">
    <source>
        <dbReference type="Proteomes" id="UP001283361"/>
    </source>
</evidence>